<dbReference type="NCBIfam" id="NF041497">
    <property type="entry name" value="MobV"/>
    <property type="match status" value="1"/>
</dbReference>
<dbReference type="InterPro" id="IPR001668">
    <property type="entry name" value="Mob_Pre"/>
</dbReference>
<evidence type="ECO:0000256" key="2">
    <source>
        <dbReference type="SAM" id="MobiDB-lite"/>
    </source>
</evidence>
<comment type="caution">
    <text evidence="3">The sequence shown here is derived from an EMBL/GenBank/DDBJ whole genome shotgun (WGS) entry which is preliminary data.</text>
</comment>
<feature type="coiled-coil region" evidence="1">
    <location>
        <begin position="307"/>
        <end position="335"/>
    </location>
</feature>
<reference evidence="3 4" key="1">
    <citation type="submission" date="2019-10" db="EMBL/GenBank/DDBJ databases">
        <title>Taxonomy of Antarctic Massilia spp.: description of Massilia rubra sp. nov., Massilia aquatica sp. nov., Massilia mucilaginosa sp. nov., Massilia frigida sp. nov. isolated from streams, lakes and regoliths.</title>
        <authorList>
            <person name="Holochova P."/>
            <person name="Sedlacek I."/>
            <person name="Kralova S."/>
            <person name="Maslanova I."/>
            <person name="Busse H.-J."/>
            <person name="Stankova E."/>
            <person name="Vrbovska V."/>
            <person name="Kovarovic V."/>
            <person name="Bartak M."/>
            <person name="Svec P."/>
            <person name="Pantucek R."/>
        </authorList>
    </citation>
    <scope>NUCLEOTIDE SEQUENCE [LARGE SCALE GENOMIC DNA]</scope>
    <source>
        <strain evidence="3 4">CCM 8694</strain>
    </source>
</reference>
<protein>
    <submittedName>
        <fullName evidence="3">Plasmid recombination enzyme</fullName>
    </submittedName>
</protein>
<evidence type="ECO:0000313" key="4">
    <source>
        <dbReference type="Proteomes" id="UP000610594"/>
    </source>
</evidence>
<dbReference type="CDD" id="cd17242">
    <property type="entry name" value="MobM_relaxase"/>
    <property type="match status" value="1"/>
</dbReference>
<gene>
    <name evidence="3" type="ORF">F1735_32060</name>
</gene>
<dbReference type="Gene3D" id="3.30.930.30">
    <property type="match status" value="1"/>
</dbReference>
<feature type="region of interest" description="Disordered" evidence="2">
    <location>
        <begin position="23"/>
        <end position="52"/>
    </location>
</feature>
<dbReference type="Pfam" id="PF01076">
    <property type="entry name" value="Mob_Pre"/>
    <property type="match status" value="1"/>
</dbReference>
<dbReference type="RefSeq" id="WP_167240905.1">
    <property type="nucleotide sequence ID" value="NZ_WHJF01000183.1"/>
</dbReference>
<name>A0ABX0MVZ3_9BURK</name>
<proteinExistence type="predicted"/>
<organism evidence="3 4">
    <name type="scientific">Massilia genomosp. 1</name>
    <dbReference type="NCBI Taxonomy" id="2609280"/>
    <lineage>
        <taxon>Bacteria</taxon>
        <taxon>Pseudomonadati</taxon>
        <taxon>Pseudomonadota</taxon>
        <taxon>Betaproteobacteria</taxon>
        <taxon>Burkholderiales</taxon>
        <taxon>Oxalobacteraceae</taxon>
        <taxon>Telluria group</taxon>
        <taxon>Massilia</taxon>
    </lineage>
</organism>
<dbReference type="Proteomes" id="UP000610594">
    <property type="component" value="Unassembled WGS sequence"/>
</dbReference>
<keyword evidence="4" id="KW-1185">Reference proteome</keyword>
<evidence type="ECO:0000256" key="1">
    <source>
        <dbReference type="SAM" id="Coils"/>
    </source>
</evidence>
<dbReference type="EMBL" id="WHJF01000183">
    <property type="protein sequence ID" value="NHZ66863.1"/>
    <property type="molecule type" value="Genomic_DNA"/>
</dbReference>
<feature type="compositionally biased region" description="Basic and acidic residues" evidence="2">
    <location>
        <begin position="28"/>
        <end position="47"/>
    </location>
</feature>
<evidence type="ECO:0000313" key="3">
    <source>
        <dbReference type="EMBL" id="NHZ66863.1"/>
    </source>
</evidence>
<keyword evidence="1" id="KW-0175">Coiled coil</keyword>
<sequence length="435" mass="48862">MSAHFAILRTAKLKSFGNVGGSLSHTYRTRETTNADPQRADLNEHSHSSPGEVMQALRDRLPEKYRKDAVIGLEYFVGASPQWFQDKTRQQQDDYFRQSINWLEKRHGKENVVGWSIHRDESSPHLVAYVVPMSDRGTLNAKQWTGGAAALSKMQTEFAKTVGSRNDLERGIEGSKAHHQSIKSFYAQIEKPAQHVTISPQTVEPKILKKGFLSNEYETPETVAQRVTAEVRKAYAPAVEKAKLAASEARRADEMTLTAKTLAREKKELTERLNGLERHLAPVMELAKLAKHEFAQLVLQTQERVNAIKVEHEKAAEKERVRQEQQRRIDDLVRVERKTAGAAHAFATHALEAIRKAGGNASKVEWPEVEKVAIYESITQHRQDPKKVLSAIVKHSPGMVDQARQDKARAFISTLVGKEIAPLKVSKEREGPSLG</sequence>
<feature type="coiled-coil region" evidence="1">
    <location>
        <begin position="252"/>
        <end position="279"/>
    </location>
</feature>
<accession>A0ABX0MVZ3</accession>